<feature type="compositionally biased region" description="Polar residues" evidence="1">
    <location>
        <begin position="328"/>
        <end position="344"/>
    </location>
</feature>
<feature type="compositionally biased region" description="Basic residues" evidence="1">
    <location>
        <begin position="442"/>
        <end position="456"/>
    </location>
</feature>
<feature type="region of interest" description="Disordered" evidence="1">
    <location>
        <begin position="405"/>
        <end position="539"/>
    </location>
</feature>
<feature type="region of interest" description="Disordered" evidence="1">
    <location>
        <begin position="726"/>
        <end position="763"/>
    </location>
</feature>
<organism evidence="2 3">
    <name type="scientific">Fusarium tricinctum</name>
    <dbReference type="NCBI Taxonomy" id="61284"/>
    <lineage>
        <taxon>Eukaryota</taxon>
        <taxon>Fungi</taxon>
        <taxon>Dikarya</taxon>
        <taxon>Ascomycota</taxon>
        <taxon>Pezizomycotina</taxon>
        <taxon>Sordariomycetes</taxon>
        <taxon>Hypocreomycetidae</taxon>
        <taxon>Hypocreales</taxon>
        <taxon>Nectriaceae</taxon>
        <taxon>Fusarium</taxon>
        <taxon>Fusarium tricinctum species complex</taxon>
    </lineage>
</organism>
<feature type="compositionally biased region" description="Polar residues" evidence="1">
    <location>
        <begin position="46"/>
        <end position="67"/>
    </location>
</feature>
<reference evidence="2" key="1">
    <citation type="journal article" date="2021" name="Nat. Commun.">
        <title>Genetic determinants of endophytism in the Arabidopsis root mycobiome.</title>
        <authorList>
            <person name="Mesny F."/>
            <person name="Miyauchi S."/>
            <person name="Thiergart T."/>
            <person name="Pickel B."/>
            <person name="Atanasova L."/>
            <person name="Karlsson M."/>
            <person name="Huettel B."/>
            <person name="Barry K.W."/>
            <person name="Haridas S."/>
            <person name="Chen C."/>
            <person name="Bauer D."/>
            <person name="Andreopoulos W."/>
            <person name="Pangilinan J."/>
            <person name="LaButti K."/>
            <person name="Riley R."/>
            <person name="Lipzen A."/>
            <person name="Clum A."/>
            <person name="Drula E."/>
            <person name="Henrissat B."/>
            <person name="Kohler A."/>
            <person name="Grigoriev I.V."/>
            <person name="Martin F.M."/>
            <person name="Hacquard S."/>
        </authorList>
    </citation>
    <scope>NUCLEOTIDE SEQUENCE</scope>
    <source>
        <strain evidence="2">MPI-SDFR-AT-0068</strain>
    </source>
</reference>
<dbReference type="EMBL" id="JAGPXF010000002">
    <property type="protein sequence ID" value="KAH7257355.1"/>
    <property type="molecule type" value="Genomic_DNA"/>
</dbReference>
<keyword evidence="3" id="KW-1185">Reference proteome</keyword>
<gene>
    <name evidence="2" type="ORF">BKA59DRAFT_105900</name>
</gene>
<feature type="compositionally biased region" description="Polar residues" evidence="1">
    <location>
        <begin position="218"/>
        <end position="238"/>
    </location>
</feature>
<proteinExistence type="predicted"/>
<feature type="compositionally biased region" description="Polar residues" evidence="1">
    <location>
        <begin position="485"/>
        <end position="500"/>
    </location>
</feature>
<feature type="region of interest" description="Disordered" evidence="1">
    <location>
        <begin position="558"/>
        <end position="673"/>
    </location>
</feature>
<comment type="caution">
    <text evidence="2">The sequence shown here is derived from an EMBL/GenBank/DDBJ whole genome shotgun (WGS) entry which is preliminary data.</text>
</comment>
<feature type="compositionally biased region" description="Basic and acidic residues" evidence="1">
    <location>
        <begin position="613"/>
        <end position="631"/>
    </location>
</feature>
<feature type="region of interest" description="Disordered" evidence="1">
    <location>
        <begin position="294"/>
        <end position="346"/>
    </location>
</feature>
<feature type="compositionally biased region" description="Polar residues" evidence="1">
    <location>
        <begin position="528"/>
        <end position="539"/>
    </location>
</feature>
<feature type="compositionally biased region" description="Polar residues" evidence="1">
    <location>
        <begin position="584"/>
        <end position="601"/>
    </location>
</feature>
<feature type="region of interest" description="Disordered" evidence="1">
    <location>
        <begin position="1"/>
        <end position="67"/>
    </location>
</feature>
<name>A0A8K0S9Y2_9HYPO</name>
<evidence type="ECO:0000313" key="2">
    <source>
        <dbReference type="EMBL" id="KAH7257355.1"/>
    </source>
</evidence>
<dbReference type="Proteomes" id="UP000813427">
    <property type="component" value="Unassembled WGS sequence"/>
</dbReference>
<feature type="compositionally biased region" description="Low complexity" evidence="1">
    <location>
        <begin position="301"/>
        <end position="314"/>
    </location>
</feature>
<dbReference type="AlphaFoldDB" id="A0A8K0S9Y2"/>
<accession>A0A8K0S9Y2</accession>
<protein>
    <submittedName>
        <fullName evidence="2">Uncharacterized protein</fullName>
    </submittedName>
</protein>
<feature type="compositionally biased region" description="Basic and acidic residues" evidence="1">
    <location>
        <begin position="728"/>
        <end position="746"/>
    </location>
</feature>
<feature type="region of interest" description="Disordered" evidence="1">
    <location>
        <begin position="209"/>
        <end position="238"/>
    </location>
</feature>
<dbReference type="OrthoDB" id="273010at2759"/>
<evidence type="ECO:0000256" key="1">
    <source>
        <dbReference type="SAM" id="MobiDB-lite"/>
    </source>
</evidence>
<feature type="compositionally biased region" description="Basic residues" evidence="1">
    <location>
        <begin position="509"/>
        <end position="521"/>
    </location>
</feature>
<evidence type="ECO:0000313" key="3">
    <source>
        <dbReference type="Proteomes" id="UP000813427"/>
    </source>
</evidence>
<sequence>MATAASNPGLHYVPPPVPSARAAHSISDSSRPRGRVVFASKRPSRVGQQTKSVPRQSYRSTSSPNYAASQTIAKGPIPLDTGTGTRHQSHFNHDIQPEKDAYSVSECPSEADLVTLKDARRTVSSLHTSEVDLLTPPRKLSCSTLTVHTPDCNRIEAQTQSTPLGIFTPDAFGVVPVNPKAVDVNNELINAISRNIAQQLHVLSIKDEGARMHKDPEQSTPRQSDSLSNESRTPSQREALSRFTRELYQYAEQSGAEGRLPIFTPTPPASGVSLHTINALLPFRSEFKAAGLAVTSRDQAKSSSHPAPSSKPRSMTNQASKSRIKQPHLTQVDSNEGCPSSSTEIPFPAVKDMDEWRYTMVDRHGPRRCTATTVHQESQTCCPPCRPGDLCLGSDWNCLQPVQKPKPLYPESSNREPLTGPTAKIPKTQMHTFPEWPDILSPKKRKSGQHKNHNKRAVSNTPRASRSSKKKEQKPAFFSGPKTPTACSSLSMESTTQLEPSHSLDDHRYHTRTCSHRHKHRLAEPRQDQSPCSRPVQSMKNLKQPPLAQPCLKRSHSLSADILVPQRPISTKRSEKPLPEIPQPGSSSTSTEQNCRLSTGAETLIPTPPNKVSVDKGKEKASAERERKHPDSAIPPNHVTVCSRGFSGQRLGRPNVPKRTSSIRSLRTTHRDHDHSAIMDRDVLRGLHIAASAACNEQIDTFIHEQTGLHIRRFLADLMPLESLGNKPARETKEKRAQRRRAEIREVKRRVRKSRQIRERGAF</sequence>